<evidence type="ECO:0000313" key="8">
    <source>
        <dbReference type="Proteomes" id="UP001445076"/>
    </source>
</evidence>
<keyword evidence="2 4" id="KW-0863">Zinc-finger</keyword>
<evidence type="ECO:0000256" key="4">
    <source>
        <dbReference type="PROSITE-ProRule" id="PRU00175"/>
    </source>
</evidence>
<evidence type="ECO:0000259" key="6">
    <source>
        <dbReference type="PROSITE" id="PS50089"/>
    </source>
</evidence>
<evidence type="ECO:0000256" key="2">
    <source>
        <dbReference type="ARBA" id="ARBA00022771"/>
    </source>
</evidence>
<dbReference type="InterPro" id="IPR017907">
    <property type="entry name" value="Znf_RING_CS"/>
</dbReference>
<evidence type="ECO:0000256" key="1">
    <source>
        <dbReference type="ARBA" id="ARBA00022723"/>
    </source>
</evidence>
<accession>A0AAW0YJC9</accession>
<organism evidence="7 8">
    <name type="scientific">Cherax quadricarinatus</name>
    <name type="common">Australian red claw crayfish</name>
    <dbReference type="NCBI Taxonomy" id="27406"/>
    <lineage>
        <taxon>Eukaryota</taxon>
        <taxon>Metazoa</taxon>
        <taxon>Ecdysozoa</taxon>
        <taxon>Arthropoda</taxon>
        <taxon>Crustacea</taxon>
        <taxon>Multicrustacea</taxon>
        <taxon>Malacostraca</taxon>
        <taxon>Eumalacostraca</taxon>
        <taxon>Eucarida</taxon>
        <taxon>Decapoda</taxon>
        <taxon>Pleocyemata</taxon>
        <taxon>Astacidea</taxon>
        <taxon>Parastacoidea</taxon>
        <taxon>Parastacidae</taxon>
        <taxon>Cherax</taxon>
    </lineage>
</organism>
<feature type="region of interest" description="Disordered" evidence="5">
    <location>
        <begin position="126"/>
        <end position="147"/>
    </location>
</feature>
<dbReference type="PROSITE" id="PS00518">
    <property type="entry name" value="ZF_RING_1"/>
    <property type="match status" value="1"/>
</dbReference>
<dbReference type="SMART" id="SM00184">
    <property type="entry name" value="RING"/>
    <property type="match status" value="1"/>
</dbReference>
<dbReference type="EMBL" id="JARKIK010000005">
    <property type="protein sequence ID" value="KAK8751765.1"/>
    <property type="molecule type" value="Genomic_DNA"/>
</dbReference>
<evidence type="ECO:0000256" key="3">
    <source>
        <dbReference type="ARBA" id="ARBA00022833"/>
    </source>
</evidence>
<dbReference type="Pfam" id="PF13445">
    <property type="entry name" value="zf-RING_UBOX"/>
    <property type="match status" value="1"/>
</dbReference>
<name>A0AAW0YJC9_CHEQU</name>
<dbReference type="GO" id="GO:0061630">
    <property type="term" value="F:ubiquitin protein ligase activity"/>
    <property type="evidence" value="ECO:0007669"/>
    <property type="project" value="TreeGrafter"/>
</dbReference>
<comment type="caution">
    <text evidence="7">The sequence shown here is derived from an EMBL/GenBank/DDBJ whole genome shotgun (WGS) entry which is preliminary data.</text>
</comment>
<keyword evidence="1" id="KW-0479">Metal-binding</keyword>
<reference evidence="7 8" key="1">
    <citation type="journal article" date="2024" name="BMC Genomics">
        <title>Genome assembly of redclaw crayfish (Cherax quadricarinatus) provides insights into its immune adaptation and hypoxia tolerance.</title>
        <authorList>
            <person name="Liu Z."/>
            <person name="Zheng J."/>
            <person name="Li H."/>
            <person name="Fang K."/>
            <person name="Wang S."/>
            <person name="He J."/>
            <person name="Zhou D."/>
            <person name="Weng S."/>
            <person name="Chi M."/>
            <person name="Gu Z."/>
            <person name="He J."/>
            <person name="Li F."/>
            <person name="Wang M."/>
        </authorList>
    </citation>
    <scope>NUCLEOTIDE SEQUENCE [LARGE SCALE GENOMIC DNA]</scope>
    <source>
        <strain evidence="7">ZL_2023a</strain>
    </source>
</reference>
<dbReference type="InterPro" id="IPR001841">
    <property type="entry name" value="Znf_RING"/>
</dbReference>
<dbReference type="SUPFAM" id="SSF57850">
    <property type="entry name" value="RING/U-box"/>
    <property type="match status" value="1"/>
</dbReference>
<dbReference type="GO" id="GO:0008270">
    <property type="term" value="F:zinc ion binding"/>
    <property type="evidence" value="ECO:0007669"/>
    <property type="project" value="UniProtKB-KW"/>
</dbReference>
<keyword evidence="3" id="KW-0862">Zinc</keyword>
<dbReference type="GO" id="GO:0016567">
    <property type="term" value="P:protein ubiquitination"/>
    <property type="evidence" value="ECO:0007669"/>
    <property type="project" value="TreeGrafter"/>
</dbReference>
<gene>
    <name evidence="7" type="ORF">OTU49_010231</name>
</gene>
<evidence type="ECO:0000256" key="5">
    <source>
        <dbReference type="SAM" id="MobiDB-lite"/>
    </source>
</evidence>
<protein>
    <recommendedName>
        <fullName evidence="6">RING-type domain-containing protein</fullName>
    </recommendedName>
</protein>
<sequence>MVSCKVCTEDFTLGERAPLLLPCGHTFCRQCLDLIQSMPLARCPTCMMTLCGVALNHLTINYDLITTEENCLAADTSSLAHIQGPPRKKSVAPNYNLGSEREKTGGKIKGNFIKRLFRRTFSMITPGRKKDRTKRKQEEPSNISLPPRICTTIEEDEEEDRDIYNY</sequence>
<dbReference type="InterPro" id="IPR051435">
    <property type="entry name" value="RING_finger_E3_ubiq-ligases"/>
</dbReference>
<feature type="domain" description="RING-type" evidence="6">
    <location>
        <begin position="4"/>
        <end position="46"/>
    </location>
</feature>
<dbReference type="PANTHER" id="PTHR22791">
    <property type="entry name" value="RING-TYPE DOMAIN-CONTAINING PROTEIN"/>
    <property type="match status" value="1"/>
</dbReference>
<dbReference type="Gene3D" id="3.30.40.10">
    <property type="entry name" value="Zinc/RING finger domain, C3HC4 (zinc finger)"/>
    <property type="match status" value="1"/>
</dbReference>
<dbReference type="Proteomes" id="UP001445076">
    <property type="component" value="Unassembled WGS sequence"/>
</dbReference>
<proteinExistence type="predicted"/>
<dbReference type="InterPro" id="IPR013083">
    <property type="entry name" value="Znf_RING/FYVE/PHD"/>
</dbReference>
<dbReference type="PANTHER" id="PTHR22791:SF6">
    <property type="entry name" value="RING-TYPE DOMAIN-CONTAINING PROTEIN"/>
    <property type="match status" value="1"/>
</dbReference>
<keyword evidence="8" id="KW-1185">Reference proteome</keyword>
<dbReference type="InterPro" id="IPR027370">
    <property type="entry name" value="Znf-RING_euk"/>
</dbReference>
<dbReference type="PROSITE" id="PS50089">
    <property type="entry name" value="ZF_RING_2"/>
    <property type="match status" value="1"/>
</dbReference>
<evidence type="ECO:0000313" key="7">
    <source>
        <dbReference type="EMBL" id="KAK8751765.1"/>
    </source>
</evidence>
<dbReference type="AlphaFoldDB" id="A0AAW0YJC9"/>